<dbReference type="PANTHER" id="PTHR30193:SF41">
    <property type="entry name" value="DIACETYLCHITOBIOSE UPTAKE SYSTEM PERMEASE PROTEIN NGCF"/>
    <property type="match status" value="1"/>
</dbReference>
<evidence type="ECO:0000256" key="5">
    <source>
        <dbReference type="ARBA" id="ARBA00022989"/>
    </source>
</evidence>
<evidence type="ECO:0000256" key="7">
    <source>
        <dbReference type="RuleBase" id="RU363032"/>
    </source>
</evidence>
<evidence type="ECO:0000256" key="4">
    <source>
        <dbReference type="ARBA" id="ARBA00022692"/>
    </source>
</evidence>
<name>A0A7K1UUR6_9NOCA</name>
<dbReference type="Proteomes" id="UP000466794">
    <property type="component" value="Unassembled WGS sequence"/>
</dbReference>
<dbReference type="EMBL" id="WRPP01000002">
    <property type="protein sequence ID" value="MVU78094.1"/>
    <property type="molecule type" value="Genomic_DNA"/>
</dbReference>
<dbReference type="PROSITE" id="PS50928">
    <property type="entry name" value="ABC_TM1"/>
    <property type="match status" value="1"/>
</dbReference>
<comment type="caution">
    <text evidence="9">The sequence shown here is derived from an EMBL/GenBank/DDBJ whole genome shotgun (WGS) entry which is preliminary data.</text>
</comment>
<dbReference type="AlphaFoldDB" id="A0A7K1UUR6"/>
<keyword evidence="2 7" id="KW-0813">Transport</keyword>
<gene>
    <name evidence="9" type="ORF">GPX89_12670</name>
</gene>
<accession>A0A7K1UUR6</accession>
<protein>
    <submittedName>
        <fullName evidence="9">ABC transporter permease subunit</fullName>
    </submittedName>
</protein>
<keyword evidence="6 7" id="KW-0472">Membrane</keyword>
<evidence type="ECO:0000313" key="10">
    <source>
        <dbReference type="Proteomes" id="UP000466794"/>
    </source>
</evidence>
<dbReference type="Gene3D" id="1.10.3720.10">
    <property type="entry name" value="MetI-like"/>
    <property type="match status" value="1"/>
</dbReference>
<keyword evidence="5 7" id="KW-1133">Transmembrane helix</keyword>
<dbReference type="RefSeq" id="WP_157387656.1">
    <property type="nucleotide sequence ID" value="NZ_WRPP01000002.1"/>
</dbReference>
<feature type="transmembrane region" description="Helical" evidence="7">
    <location>
        <begin position="267"/>
        <end position="289"/>
    </location>
</feature>
<feature type="transmembrane region" description="Helical" evidence="7">
    <location>
        <begin position="220"/>
        <end position="241"/>
    </location>
</feature>
<feature type="transmembrane region" description="Helical" evidence="7">
    <location>
        <begin position="106"/>
        <end position="129"/>
    </location>
</feature>
<feature type="transmembrane region" description="Helical" evidence="7">
    <location>
        <begin position="12"/>
        <end position="34"/>
    </location>
</feature>
<feature type="domain" description="ABC transmembrane type-1" evidence="8">
    <location>
        <begin position="70"/>
        <end position="290"/>
    </location>
</feature>
<keyword evidence="10" id="KW-1185">Reference proteome</keyword>
<dbReference type="Pfam" id="PF00528">
    <property type="entry name" value="BPD_transp_1"/>
    <property type="match status" value="1"/>
</dbReference>
<organism evidence="9 10">
    <name type="scientific">Nocardia terrae</name>
    <dbReference type="NCBI Taxonomy" id="2675851"/>
    <lineage>
        <taxon>Bacteria</taxon>
        <taxon>Bacillati</taxon>
        <taxon>Actinomycetota</taxon>
        <taxon>Actinomycetes</taxon>
        <taxon>Mycobacteriales</taxon>
        <taxon>Nocardiaceae</taxon>
        <taxon>Nocardia</taxon>
    </lineage>
</organism>
<evidence type="ECO:0000256" key="1">
    <source>
        <dbReference type="ARBA" id="ARBA00004651"/>
    </source>
</evidence>
<dbReference type="SUPFAM" id="SSF161098">
    <property type="entry name" value="MetI-like"/>
    <property type="match status" value="1"/>
</dbReference>
<evidence type="ECO:0000256" key="2">
    <source>
        <dbReference type="ARBA" id="ARBA00022448"/>
    </source>
</evidence>
<dbReference type="InterPro" id="IPR000515">
    <property type="entry name" value="MetI-like"/>
</dbReference>
<reference evidence="9 10" key="1">
    <citation type="submission" date="2019-12" db="EMBL/GenBank/DDBJ databases">
        <title>Nocardia sp. nov. ET3-3 isolated from soil.</title>
        <authorList>
            <person name="Kanchanasin P."/>
            <person name="Tanasupawat S."/>
            <person name="Yuki M."/>
            <person name="Kudo T."/>
        </authorList>
    </citation>
    <scope>NUCLEOTIDE SEQUENCE [LARGE SCALE GENOMIC DNA]</scope>
    <source>
        <strain evidence="9 10">ET3-3</strain>
    </source>
</reference>
<dbReference type="InterPro" id="IPR035906">
    <property type="entry name" value="MetI-like_sf"/>
</dbReference>
<evidence type="ECO:0000256" key="3">
    <source>
        <dbReference type="ARBA" id="ARBA00022475"/>
    </source>
</evidence>
<feature type="transmembrane region" description="Helical" evidence="7">
    <location>
        <begin position="161"/>
        <end position="182"/>
    </location>
</feature>
<evidence type="ECO:0000313" key="9">
    <source>
        <dbReference type="EMBL" id="MVU78094.1"/>
    </source>
</evidence>
<evidence type="ECO:0000256" key="6">
    <source>
        <dbReference type="ARBA" id="ARBA00023136"/>
    </source>
</evidence>
<comment type="subcellular location">
    <subcellularLocation>
        <location evidence="1 7">Cell membrane</location>
        <topology evidence="1 7">Multi-pass membrane protein</topology>
    </subcellularLocation>
</comment>
<dbReference type="GO" id="GO:0005886">
    <property type="term" value="C:plasma membrane"/>
    <property type="evidence" value="ECO:0007669"/>
    <property type="project" value="UniProtKB-SubCell"/>
</dbReference>
<keyword evidence="3" id="KW-1003">Cell membrane</keyword>
<dbReference type="PANTHER" id="PTHR30193">
    <property type="entry name" value="ABC TRANSPORTER PERMEASE PROTEIN"/>
    <property type="match status" value="1"/>
</dbReference>
<keyword evidence="4 7" id="KW-0812">Transmembrane</keyword>
<dbReference type="CDD" id="cd06261">
    <property type="entry name" value="TM_PBP2"/>
    <property type="match status" value="1"/>
</dbReference>
<dbReference type="InterPro" id="IPR051393">
    <property type="entry name" value="ABC_transporter_permease"/>
</dbReference>
<evidence type="ECO:0000259" key="8">
    <source>
        <dbReference type="PROSITE" id="PS50928"/>
    </source>
</evidence>
<proteinExistence type="inferred from homology"/>
<sequence>MTQVRTRAYLPFLLPGALLSAVVIGVPFVANIAISFTDWDGVSPVRWTGLDNYSKLLGDTDFWSAFEHNVGLLVAMALVPTALGLVLAFGIGEVISRRFGPRTASILRACIYLPQVLPMAVVGIVWSWILMSGTTGGALDSALTAIGLGGLGRDWLGDPNWALWSVMGVLVWFQLGYPLVIFMSGLQRVDPALYEAADLDGASWLRKLWHITVPQLRPEIAVVLLTCSIASLKVFAPIYVLTRGGPGGATNVPSYYSYVEYFEKLDVGYGSAISTVLVLLILALTVGFMRVQQRGEQA</sequence>
<feature type="transmembrane region" description="Helical" evidence="7">
    <location>
        <begin position="70"/>
        <end position="94"/>
    </location>
</feature>
<dbReference type="GO" id="GO:0055085">
    <property type="term" value="P:transmembrane transport"/>
    <property type="evidence" value="ECO:0007669"/>
    <property type="project" value="InterPro"/>
</dbReference>
<comment type="similarity">
    <text evidence="7">Belongs to the binding-protein-dependent transport system permease family.</text>
</comment>